<dbReference type="Pfam" id="PF10502">
    <property type="entry name" value="Peptidase_S26"/>
    <property type="match status" value="1"/>
</dbReference>
<feature type="domain" description="Peptidase S26" evidence="11">
    <location>
        <begin position="6"/>
        <end position="210"/>
    </location>
</feature>
<dbReference type="PANTHER" id="PTHR43390:SF1">
    <property type="entry name" value="CHLOROPLAST PROCESSING PEPTIDASE"/>
    <property type="match status" value="1"/>
</dbReference>
<dbReference type="PRINTS" id="PR00727">
    <property type="entry name" value="LEADERPTASE"/>
</dbReference>
<dbReference type="OrthoDB" id="9815782at2"/>
<dbReference type="InterPro" id="IPR019757">
    <property type="entry name" value="Pept_S26A_signal_pept_1_Lys-AS"/>
</dbReference>
<comment type="catalytic activity">
    <reaction evidence="1 10">
        <text>Cleavage of hydrophobic, N-terminal signal or leader sequences from secreted and periplasmic proteins.</text>
        <dbReference type="EC" id="3.4.21.89"/>
    </reaction>
</comment>
<keyword evidence="7 10" id="KW-0378">Hydrolase</keyword>
<feature type="active site" evidence="9">
    <location>
        <position position="97"/>
    </location>
</feature>
<dbReference type="GO" id="GO:0006465">
    <property type="term" value="P:signal peptide processing"/>
    <property type="evidence" value="ECO:0007669"/>
    <property type="project" value="InterPro"/>
</dbReference>
<feature type="transmembrane region" description="Helical" evidence="10">
    <location>
        <begin position="12"/>
        <end position="31"/>
    </location>
</feature>
<dbReference type="CDD" id="cd06530">
    <property type="entry name" value="S26_SPase_I"/>
    <property type="match status" value="1"/>
</dbReference>
<dbReference type="PATRIC" id="fig|1359168.3.peg.114"/>
<dbReference type="InterPro" id="IPR036286">
    <property type="entry name" value="LexA/Signal_pep-like_sf"/>
</dbReference>
<dbReference type="EMBL" id="LANP01000011">
    <property type="protein sequence ID" value="KJV56288.1"/>
    <property type="molecule type" value="Genomic_DNA"/>
</dbReference>
<dbReference type="SUPFAM" id="SSF51306">
    <property type="entry name" value="LexA/Signal peptidase"/>
    <property type="match status" value="1"/>
</dbReference>
<dbReference type="PANTHER" id="PTHR43390">
    <property type="entry name" value="SIGNAL PEPTIDASE I"/>
    <property type="match status" value="1"/>
</dbReference>
<evidence type="ECO:0000256" key="4">
    <source>
        <dbReference type="ARBA" id="ARBA00013208"/>
    </source>
</evidence>
<dbReference type="InterPro" id="IPR000223">
    <property type="entry name" value="Pept_S26A_signal_pept_1"/>
</dbReference>
<dbReference type="NCBIfam" id="TIGR02227">
    <property type="entry name" value="sigpep_I_bact"/>
    <property type="match status" value="1"/>
</dbReference>
<keyword evidence="6 10" id="KW-0812">Transmembrane</keyword>
<evidence type="ECO:0000259" key="11">
    <source>
        <dbReference type="Pfam" id="PF10502"/>
    </source>
</evidence>
<dbReference type="InterPro" id="IPR019758">
    <property type="entry name" value="Pept_S26A_signal_pept_1_CS"/>
</dbReference>
<protein>
    <recommendedName>
        <fullName evidence="5 10">Signal peptidase I</fullName>
        <ecNumber evidence="4 10">3.4.21.89</ecNumber>
    </recommendedName>
</protein>
<dbReference type="Proteomes" id="UP000033616">
    <property type="component" value="Unassembled WGS sequence"/>
</dbReference>
<evidence type="ECO:0000256" key="6">
    <source>
        <dbReference type="ARBA" id="ARBA00022692"/>
    </source>
</evidence>
<comment type="caution">
    <text evidence="12">The sequence shown here is derived from an EMBL/GenBank/DDBJ whole genome shotgun (WGS) entry which is preliminary data.</text>
</comment>
<dbReference type="STRING" id="1359168.OCHUTO_0532"/>
<dbReference type="GO" id="GO:0004252">
    <property type="term" value="F:serine-type endopeptidase activity"/>
    <property type="evidence" value="ECO:0007669"/>
    <property type="project" value="InterPro"/>
</dbReference>
<comment type="subcellular location">
    <subcellularLocation>
        <location evidence="2">Cell membrane</location>
        <topology evidence="2">Single-pass membrane protein</topology>
    </subcellularLocation>
    <subcellularLocation>
        <location evidence="10">Membrane</location>
        <topology evidence="10">Single-pass type II membrane protein</topology>
    </subcellularLocation>
</comment>
<dbReference type="AlphaFoldDB" id="A0A0F3MKH5"/>
<dbReference type="PROSITE" id="PS00761">
    <property type="entry name" value="SPASE_I_3"/>
    <property type="match status" value="1"/>
</dbReference>
<keyword evidence="8 10" id="KW-1133">Transmembrane helix</keyword>
<evidence type="ECO:0000256" key="7">
    <source>
        <dbReference type="ARBA" id="ARBA00022801"/>
    </source>
</evidence>
<evidence type="ECO:0000256" key="5">
    <source>
        <dbReference type="ARBA" id="ARBA00019232"/>
    </source>
</evidence>
<dbReference type="EC" id="3.4.21.89" evidence="4 10"/>
<evidence type="ECO:0000256" key="8">
    <source>
        <dbReference type="ARBA" id="ARBA00022989"/>
    </source>
</evidence>
<keyword evidence="10" id="KW-0472">Membrane</keyword>
<evidence type="ECO:0000313" key="13">
    <source>
        <dbReference type="Proteomes" id="UP000033616"/>
    </source>
</evidence>
<dbReference type="GO" id="GO:0009003">
    <property type="term" value="F:signal peptidase activity"/>
    <property type="evidence" value="ECO:0007669"/>
    <property type="project" value="UniProtKB-EC"/>
</dbReference>
<feature type="active site" evidence="9">
    <location>
        <position position="35"/>
    </location>
</feature>
<name>A0A0F3MKH5_9RICK</name>
<evidence type="ECO:0000256" key="9">
    <source>
        <dbReference type="PIRSR" id="PIRSR600223-1"/>
    </source>
</evidence>
<evidence type="ECO:0000256" key="3">
    <source>
        <dbReference type="ARBA" id="ARBA00009370"/>
    </source>
</evidence>
<dbReference type="Gene3D" id="2.10.109.10">
    <property type="entry name" value="Umud Fragment, subunit A"/>
    <property type="match status" value="1"/>
</dbReference>
<accession>A0A0F3MKH5</accession>
<dbReference type="GO" id="GO:0005886">
    <property type="term" value="C:plasma membrane"/>
    <property type="evidence" value="ECO:0007669"/>
    <property type="project" value="UniProtKB-SubCell"/>
</dbReference>
<gene>
    <name evidence="12" type="primary">lepB</name>
    <name evidence="12" type="ORF">OCHUTO_0532</name>
</gene>
<reference evidence="12 13" key="1">
    <citation type="submission" date="2015-02" db="EMBL/GenBank/DDBJ databases">
        <title>Genome Sequencing of Rickettsiales.</title>
        <authorList>
            <person name="Daugherty S.C."/>
            <person name="Su Q."/>
            <person name="Abolude K."/>
            <person name="Beier-Sexton M."/>
            <person name="Carlyon J.A."/>
            <person name="Carter R."/>
            <person name="Day N.P."/>
            <person name="Dumler S.J."/>
            <person name="Dyachenko V."/>
            <person name="Godinez A."/>
            <person name="Kurtti T.J."/>
            <person name="Lichay M."/>
            <person name="Mullins K.E."/>
            <person name="Ott S."/>
            <person name="Pappas-Brown V."/>
            <person name="Paris D.H."/>
            <person name="Patel P."/>
            <person name="Richards A.L."/>
            <person name="Sadzewicz L."/>
            <person name="Sears K."/>
            <person name="Seidman D."/>
            <person name="Sengamalay N."/>
            <person name="Stenos J."/>
            <person name="Tallon L.J."/>
            <person name="Vincent G."/>
            <person name="Fraser C.M."/>
            <person name="Munderloh U."/>
            <person name="Dunning-Hotopp J.C."/>
        </authorList>
    </citation>
    <scope>NUCLEOTIDE SEQUENCE [LARGE SCALE GENOMIC DNA]</scope>
    <source>
        <strain evidence="12 13">Fuller</strain>
    </source>
</reference>
<evidence type="ECO:0000256" key="10">
    <source>
        <dbReference type="RuleBase" id="RU362042"/>
    </source>
</evidence>
<comment type="similarity">
    <text evidence="3 10">Belongs to the peptidase S26 family.</text>
</comment>
<dbReference type="RefSeq" id="WP_045797229.1">
    <property type="nucleotide sequence ID" value="NZ_LANP01000011.1"/>
</dbReference>
<evidence type="ECO:0000256" key="2">
    <source>
        <dbReference type="ARBA" id="ARBA00004162"/>
    </source>
</evidence>
<keyword evidence="13" id="KW-1185">Reference proteome</keyword>
<dbReference type="PROSITE" id="PS00760">
    <property type="entry name" value="SPASE_I_2"/>
    <property type="match status" value="1"/>
</dbReference>
<evidence type="ECO:0000256" key="1">
    <source>
        <dbReference type="ARBA" id="ARBA00000677"/>
    </source>
</evidence>
<sequence length="246" mass="28604">MAEVRAFFKECGILILIGILVRIIIFDLNYIPSPSMVPNLLPGDYIFTTKYSYGYSKYSIPFNLPIFQGKIFASVPERGDVIVFQPPHDLSSEKYIKRLIGLPGDMIQIIDGQQIFINGVPLKREYIGKYLDKNGVEYEQYFEILPNNVKYLTQFLAKRSRNIGHIAVFNVPENHYFFLGDNRDNSADSRFDMGYVHLDNFVSKARFIWFSAAKKIWPESNNILHIVSNIIPWVKSVRYERFLQKI</sequence>
<dbReference type="InterPro" id="IPR019533">
    <property type="entry name" value="Peptidase_S26"/>
</dbReference>
<proteinExistence type="inferred from homology"/>
<evidence type="ECO:0000313" key="12">
    <source>
        <dbReference type="EMBL" id="KJV56288.1"/>
    </source>
</evidence>
<organism evidence="12 13">
    <name type="scientific">Orientia chuto str. Dubai</name>
    <dbReference type="NCBI Taxonomy" id="1359168"/>
    <lineage>
        <taxon>Bacteria</taxon>
        <taxon>Pseudomonadati</taxon>
        <taxon>Pseudomonadota</taxon>
        <taxon>Alphaproteobacteria</taxon>
        <taxon>Rickettsiales</taxon>
        <taxon>Rickettsiaceae</taxon>
        <taxon>Rickettsieae</taxon>
        <taxon>Orientia</taxon>
    </lineage>
</organism>
<keyword evidence="10" id="KW-0645">Protease</keyword>